<dbReference type="Proteomes" id="UP001229421">
    <property type="component" value="Unassembled WGS sequence"/>
</dbReference>
<name>A0AAD8P767_TARER</name>
<gene>
    <name evidence="2" type="ORF">QVD17_00204</name>
</gene>
<feature type="compositionally biased region" description="Basic and acidic residues" evidence="1">
    <location>
        <begin position="20"/>
        <end position="41"/>
    </location>
</feature>
<comment type="caution">
    <text evidence="2">The sequence shown here is derived from an EMBL/GenBank/DDBJ whole genome shotgun (WGS) entry which is preliminary data.</text>
</comment>
<dbReference type="EMBL" id="JAUHHV010000001">
    <property type="protein sequence ID" value="KAK1434461.1"/>
    <property type="molecule type" value="Genomic_DNA"/>
</dbReference>
<keyword evidence="3" id="KW-1185">Reference proteome</keyword>
<evidence type="ECO:0000256" key="1">
    <source>
        <dbReference type="SAM" id="MobiDB-lite"/>
    </source>
</evidence>
<organism evidence="2 3">
    <name type="scientific">Tagetes erecta</name>
    <name type="common">African marigold</name>
    <dbReference type="NCBI Taxonomy" id="13708"/>
    <lineage>
        <taxon>Eukaryota</taxon>
        <taxon>Viridiplantae</taxon>
        <taxon>Streptophyta</taxon>
        <taxon>Embryophyta</taxon>
        <taxon>Tracheophyta</taxon>
        <taxon>Spermatophyta</taxon>
        <taxon>Magnoliopsida</taxon>
        <taxon>eudicotyledons</taxon>
        <taxon>Gunneridae</taxon>
        <taxon>Pentapetalae</taxon>
        <taxon>asterids</taxon>
        <taxon>campanulids</taxon>
        <taxon>Asterales</taxon>
        <taxon>Asteraceae</taxon>
        <taxon>Asteroideae</taxon>
        <taxon>Heliantheae alliance</taxon>
        <taxon>Tageteae</taxon>
        <taxon>Tagetes</taxon>
    </lineage>
</organism>
<protein>
    <submittedName>
        <fullName evidence="2">Uncharacterized protein</fullName>
    </submittedName>
</protein>
<evidence type="ECO:0000313" key="2">
    <source>
        <dbReference type="EMBL" id="KAK1434461.1"/>
    </source>
</evidence>
<evidence type="ECO:0000313" key="3">
    <source>
        <dbReference type="Proteomes" id="UP001229421"/>
    </source>
</evidence>
<sequence>MEYGVSFHRARRESDEDQTDEKHIDEMETENDMKEGDKAAQERVGGISGMVLKVKKDEWKDMCDKHTRSVISKMDDEDGTKKNIRMS</sequence>
<proteinExistence type="predicted"/>
<feature type="region of interest" description="Disordered" evidence="1">
    <location>
        <begin position="1"/>
        <end position="45"/>
    </location>
</feature>
<accession>A0AAD8P767</accession>
<dbReference type="AlphaFoldDB" id="A0AAD8P767"/>
<reference evidence="2" key="1">
    <citation type="journal article" date="2023" name="bioRxiv">
        <title>Improved chromosome-level genome assembly for marigold (Tagetes erecta).</title>
        <authorList>
            <person name="Jiang F."/>
            <person name="Yuan L."/>
            <person name="Wang S."/>
            <person name="Wang H."/>
            <person name="Xu D."/>
            <person name="Wang A."/>
            <person name="Fan W."/>
        </authorList>
    </citation>
    <scope>NUCLEOTIDE SEQUENCE</scope>
    <source>
        <strain evidence="2">WSJ</strain>
        <tissue evidence="2">Leaf</tissue>
    </source>
</reference>